<dbReference type="GO" id="GO:0005886">
    <property type="term" value="C:plasma membrane"/>
    <property type="evidence" value="ECO:0007669"/>
    <property type="project" value="UniProtKB-SubCell"/>
</dbReference>
<feature type="transmembrane region" description="Helical" evidence="8">
    <location>
        <begin position="31"/>
        <end position="50"/>
    </location>
</feature>
<dbReference type="PANTHER" id="PTHR32196">
    <property type="entry name" value="ABC TRANSPORTER PERMEASE PROTEIN YPHD-RELATED-RELATED"/>
    <property type="match status" value="1"/>
</dbReference>
<sequence>MTATPATDAPTPDRAAVAPRHAGLPAVARALFVRLGVLPFFLVGALIIFGGLSDRFLTLDNLVNVARQSVYLVLVSMGQMLVLITGGFDLSVGAAIALTSVVSAMAMVGLAAAFPDAVWLVIVLGAFAGFAAALVIGAVNGVGVAFFGVSPFIMTLGVSSVAAGISLFLTGGVPVSGIPFTFADTFGFGRLAGVPVPVIVAALAVAVMWLIMARTRIGAHVYAVGGNIKAAHLSAINTRRTQIFAYVLCSLIASLTGLLLTARVESGEANLGGTIALESIAACVIAGVSLRGGIGRVENVVLGAFFIVLVQNGMNLAQVSSYMQMVLLGLLLILAVVFDQVRYRMMMGGH</sequence>
<dbReference type="CDD" id="cd06579">
    <property type="entry name" value="TM_PBP1_transp_AraH_like"/>
    <property type="match status" value="1"/>
</dbReference>
<comment type="subcellular location">
    <subcellularLocation>
        <location evidence="1">Cell membrane</location>
        <topology evidence="1">Multi-pass membrane protein</topology>
    </subcellularLocation>
</comment>
<feature type="transmembrane region" description="Helical" evidence="8">
    <location>
        <begin position="120"/>
        <end position="149"/>
    </location>
</feature>
<keyword evidence="5 8" id="KW-0812">Transmembrane</keyword>
<feature type="transmembrane region" description="Helical" evidence="8">
    <location>
        <begin position="194"/>
        <end position="212"/>
    </location>
</feature>
<dbReference type="Proteomes" id="UP000219621">
    <property type="component" value="Unassembled WGS sequence"/>
</dbReference>
<gene>
    <name evidence="9" type="ORF">SAMN05421508_105216</name>
</gene>
<evidence type="ECO:0000313" key="9">
    <source>
        <dbReference type="EMBL" id="SOD96220.1"/>
    </source>
</evidence>
<evidence type="ECO:0000256" key="1">
    <source>
        <dbReference type="ARBA" id="ARBA00004651"/>
    </source>
</evidence>
<evidence type="ECO:0000256" key="7">
    <source>
        <dbReference type="ARBA" id="ARBA00023136"/>
    </source>
</evidence>
<keyword evidence="4" id="KW-0997">Cell inner membrane</keyword>
<keyword evidence="2" id="KW-0813">Transport</keyword>
<keyword evidence="6 8" id="KW-1133">Transmembrane helix</keyword>
<dbReference type="AlphaFoldDB" id="A0A286GL34"/>
<dbReference type="RefSeq" id="WP_097279591.1">
    <property type="nucleotide sequence ID" value="NZ_OCNJ01000005.1"/>
</dbReference>
<feature type="transmembrane region" description="Helical" evidence="8">
    <location>
        <begin position="297"/>
        <end position="314"/>
    </location>
</feature>
<evidence type="ECO:0000256" key="6">
    <source>
        <dbReference type="ARBA" id="ARBA00022989"/>
    </source>
</evidence>
<dbReference type="PANTHER" id="PTHR32196:SF21">
    <property type="entry name" value="ABC TRANSPORTER PERMEASE PROTEIN YPHD-RELATED"/>
    <property type="match status" value="1"/>
</dbReference>
<protein>
    <submittedName>
        <fullName evidence="9">Monosaccharide ABC transporter membrane protein, CUT2 family</fullName>
    </submittedName>
</protein>
<keyword evidence="3" id="KW-1003">Cell membrane</keyword>
<feature type="transmembrane region" description="Helical" evidence="8">
    <location>
        <begin position="243"/>
        <end position="264"/>
    </location>
</feature>
<proteinExistence type="predicted"/>
<accession>A0A286GL34</accession>
<name>A0A286GL34_9PROT</name>
<feature type="transmembrane region" description="Helical" evidence="8">
    <location>
        <begin position="161"/>
        <end position="182"/>
    </location>
</feature>
<evidence type="ECO:0000256" key="2">
    <source>
        <dbReference type="ARBA" id="ARBA00022448"/>
    </source>
</evidence>
<dbReference type="OrthoDB" id="192433at2"/>
<feature type="transmembrane region" description="Helical" evidence="8">
    <location>
        <begin position="70"/>
        <end position="88"/>
    </location>
</feature>
<feature type="transmembrane region" description="Helical" evidence="8">
    <location>
        <begin position="95"/>
        <end position="114"/>
    </location>
</feature>
<feature type="transmembrane region" description="Helical" evidence="8">
    <location>
        <begin position="320"/>
        <end position="338"/>
    </location>
</feature>
<evidence type="ECO:0000313" key="10">
    <source>
        <dbReference type="Proteomes" id="UP000219621"/>
    </source>
</evidence>
<dbReference type="InterPro" id="IPR001851">
    <property type="entry name" value="ABC_transp_permease"/>
</dbReference>
<organism evidence="9 10">
    <name type="scientific">Caenispirillum bisanense</name>
    <dbReference type="NCBI Taxonomy" id="414052"/>
    <lineage>
        <taxon>Bacteria</taxon>
        <taxon>Pseudomonadati</taxon>
        <taxon>Pseudomonadota</taxon>
        <taxon>Alphaproteobacteria</taxon>
        <taxon>Rhodospirillales</taxon>
        <taxon>Novispirillaceae</taxon>
        <taxon>Caenispirillum</taxon>
    </lineage>
</organism>
<reference evidence="9 10" key="1">
    <citation type="submission" date="2017-09" db="EMBL/GenBank/DDBJ databases">
        <authorList>
            <person name="Ehlers B."/>
            <person name="Leendertz F.H."/>
        </authorList>
    </citation>
    <scope>NUCLEOTIDE SEQUENCE [LARGE SCALE GENOMIC DNA]</scope>
    <source>
        <strain evidence="9 10">USBA 140</strain>
    </source>
</reference>
<keyword evidence="7 8" id="KW-0472">Membrane</keyword>
<evidence type="ECO:0000256" key="5">
    <source>
        <dbReference type="ARBA" id="ARBA00022692"/>
    </source>
</evidence>
<evidence type="ECO:0000256" key="3">
    <source>
        <dbReference type="ARBA" id="ARBA00022475"/>
    </source>
</evidence>
<dbReference type="GO" id="GO:0022857">
    <property type="term" value="F:transmembrane transporter activity"/>
    <property type="evidence" value="ECO:0007669"/>
    <property type="project" value="InterPro"/>
</dbReference>
<dbReference type="EMBL" id="OCNJ01000005">
    <property type="protein sequence ID" value="SOD96220.1"/>
    <property type="molecule type" value="Genomic_DNA"/>
</dbReference>
<evidence type="ECO:0000256" key="8">
    <source>
        <dbReference type="SAM" id="Phobius"/>
    </source>
</evidence>
<feature type="transmembrane region" description="Helical" evidence="8">
    <location>
        <begin position="270"/>
        <end position="290"/>
    </location>
</feature>
<keyword evidence="10" id="KW-1185">Reference proteome</keyword>
<dbReference type="Pfam" id="PF02653">
    <property type="entry name" value="BPD_transp_2"/>
    <property type="match status" value="1"/>
</dbReference>
<evidence type="ECO:0000256" key="4">
    <source>
        <dbReference type="ARBA" id="ARBA00022519"/>
    </source>
</evidence>